<protein>
    <submittedName>
        <fullName evidence="2">DUF1858 domain-containing protein</fullName>
    </submittedName>
</protein>
<dbReference type="Proteomes" id="UP000430670">
    <property type="component" value="Unassembled WGS sequence"/>
</dbReference>
<dbReference type="NCBIfam" id="TIGR03980">
    <property type="entry name" value="prismane_assoc"/>
    <property type="match status" value="1"/>
</dbReference>
<evidence type="ECO:0000259" key="1">
    <source>
        <dbReference type="Pfam" id="PF08984"/>
    </source>
</evidence>
<dbReference type="PANTHER" id="PTHR39341">
    <property type="entry name" value="BSL7085 PROTEIN"/>
    <property type="match status" value="1"/>
</dbReference>
<dbReference type="PANTHER" id="PTHR39341:SF1">
    <property type="entry name" value="DUF1858 DOMAIN-CONTAINING PROTEIN"/>
    <property type="match status" value="1"/>
</dbReference>
<dbReference type="EMBL" id="WNKU01000005">
    <property type="protein sequence ID" value="MTV48649.1"/>
    <property type="molecule type" value="Genomic_DNA"/>
</dbReference>
<organism evidence="2 3">
    <name type="scientific">Heliobacterium mobile</name>
    <name type="common">Heliobacillus mobilis</name>
    <dbReference type="NCBI Taxonomy" id="28064"/>
    <lineage>
        <taxon>Bacteria</taxon>
        <taxon>Bacillati</taxon>
        <taxon>Bacillota</taxon>
        <taxon>Clostridia</taxon>
        <taxon>Eubacteriales</taxon>
        <taxon>Heliobacteriaceae</taxon>
        <taxon>Heliobacterium</taxon>
    </lineage>
</organism>
<dbReference type="AlphaFoldDB" id="A0A6I3SIC9"/>
<evidence type="ECO:0000313" key="3">
    <source>
        <dbReference type="Proteomes" id="UP000430670"/>
    </source>
</evidence>
<dbReference type="Pfam" id="PF08984">
    <property type="entry name" value="DUF1858"/>
    <property type="match status" value="1"/>
</dbReference>
<keyword evidence="3" id="KW-1185">Reference proteome</keyword>
<dbReference type="InterPro" id="IPR023883">
    <property type="entry name" value="CHP03980_redox-disulphide"/>
</dbReference>
<feature type="domain" description="DUF1858" evidence="1">
    <location>
        <begin position="3"/>
        <end position="56"/>
    </location>
</feature>
<dbReference type="OrthoDB" id="15017at2"/>
<name>A0A6I3SIC9_HELMO</name>
<accession>A0A6I3SIC9</accession>
<dbReference type="InterPro" id="IPR015077">
    <property type="entry name" value="DUF1858"/>
</dbReference>
<dbReference type="RefSeq" id="WP_155475752.1">
    <property type="nucleotide sequence ID" value="NZ_WNKU01000005.1"/>
</dbReference>
<dbReference type="Gene3D" id="1.10.3910.10">
    <property type="entry name" value="SP0561-like"/>
    <property type="match status" value="1"/>
</dbReference>
<evidence type="ECO:0000313" key="2">
    <source>
        <dbReference type="EMBL" id="MTV48649.1"/>
    </source>
</evidence>
<dbReference type="InterPro" id="IPR038062">
    <property type="entry name" value="ScdA-like_N_sf"/>
</dbReference>
<reference evidence="2 3" key="1">
    <citation type="submission" date="2019-11" db="EMBL/GenBank/DDBJ databases">
        <title>Whole-genome sequence of a the green, strictly anaerobic photosynthetic bacterium Heliobacillus mobilis DSM 6151.</title>
        <authorList>
            <person name="Kyndt J.A."/>
            <person name="Meyer T.E."/>
        </authorList>
    </citation>
    <scope>NUCLEOTIDE SEQUENCE [LARGE SCALE GENOMIC DNA]</scope>
    <source>
        <strain evidence="2 3">DSM 6151</strain>
    </source>
</reference>
<proteinExistence type="predicted"/>
<dbReference type="SUPFAM" id="SSF140683">
    <property type="entry name" value="SP0561-like"/>
    <property type="match status" value="1"/>
</dbReference>
<gene>
    <name evidence="2" type="ORF">GJ688_06600</name>
</gene>
<comment type="caution">
    <text evidence="2">The sequence shown here is derived from an EMBL/GenBank/DDBJ whole genome shotgun (WGS) entry which is preliminary data.</text>
</comment>
<sequence length="77" mass="7977">MVITETMGIGECVSKYPQTVPVFMSFGMGCLGCSAARFENIGQGARAHGIEVDKLIAELNKVAGQGQSECGCGCGCE</sequence>